<dbReference type="PANTHER" id="PTHR43162">
    <property type="match status" value="1"/>
</dbReference>
<dbReference type="Pfam" id="PF13460">
    <property type="entry name" value="NAD_binding_10"/>
    <property type="match status" value="1"/>
</dbReference>
<dbReference type="InterPro" id="IPR051604">
    <property type="entry name" value="Ergot_Alk_Oxidoreductase"/>
</dbReference>
<comment type="caution">
    <text evidence="2">The sequence shown here is derived from an EMBL/GenBank/DDBJ whole genome shotgun (WGS) entry which is preliminary data.</text>
</comment>
<feature type="domain" description="NAD(P)-binding" evidence="1">
    <location>
        <begin position="7"/>
        <end position="165"/>
    </location>
</feature>
<reference evidence="2 3" key="1">
    <citation type="submission" date="2020-08" db="EMBL/GenBank/DDBJ databases">
        <title>Genomic Encyclopedia of Type Strains, Phase III (KMG-III): the genomes of soil and plant-associated and newly described type strains.</title>
        <authorList>
            <person name="Whitman W."/>
        </authorList>
    </citation>
    <scope>NUCLEOTIDE SEQUENCE [LARGE SCALE GENOMIC DNA]</scope>
    <source>
        <strain evidence="2 3">CECT 8960</strain>
    </source>
</reference>
<dbReference type="Gene3D" id="3.90.25.10">
    <property type="entry name" value="UDP-galactose 4-epimerase, domain 1"/>
    <property type="match status" value="1"/>
</dbReference>
<protein>
    <submittedName>
        <fullName evidence="2">Uncharacterized protein YbjT (DUF2867 family)</fullName>
    </submittedName>
</protein>
<dbReference type="AlphaFoldDB" id="A0A7W7QAF1"/>
<dbReference type="InterPro" id="IPR036291">
    <property type="entry name" value="NAD(P)-bd_dom_sf"/>
</dbReference>
<evidence type="ECO:0000313" key="2">
    <source>
        <dbReference type="EMBL" id="MBB4909954.1"/>
    </source>
</evidence>
<evidence type="ECO:0000313" key="3">
    <source>
        <dbReference type="Proteomes" id="UP000520767"/>
    </source>
</evidence>
<sequence length="267" mass="28244">MTTVVLGGTGKTGRRLVQALRGTPVRPVSRSTEVRFDWSDQDTWPGALAGATAVYVVAPADPAAAGPFVKQATAAGVGRFVVLSARGIDQVPDAFHGMAAAEQAVRESGVEWTILRPNNFNQNFDEDLWHAPLMAGRLALPMGAVPEPFVDVRDVADVAAAALTTDGHHGQVYDLSGPRGLTFADAVATIAAAAGLQIRYEELTPAQYRAELLAEGVPEEFTDELDAMFAAMRAGRLAPPADGVRRVLGREPIAFADYAAAAWPARL</sequence>
<dbReference type="PANTHER" id="PTHR43162:SF1">
    <property type="entry name" value="PRESTALK A DIFFERENTIATION PROTEIN A"/>
    <property type="match status" value="1"/>
</dbReference>
<organism evidence="2 3">
    <name type="scientific">Actinophytocola algeriensis</name>
    <dbReference type="NCBI Taxonomy" id="1768010"/>
    <lineage>
        <taxon>Bacteria</taxon>
        <taxon>Bacillati</taxon>
        <taxon>Actinomycetota</taxon>
        <taxon>Actinomycetes</taxon>
        <taxon>Pseudonocardiales</taxon>
        <taxon>Pseudonocardiaceae</taxon>
    </lineage>
</organism>
<evidence type="ECO:0000259" key="1">
    <source>
        <dbReference type="Pfam" id="PF13460"/>
    </source>
</evidence>
<dbReference type="Proteomes" id="UP000520767">
    <property type="component" value="Unassembled WGS sequence"/>
</dbReference>
<dbReference type="InterPro" id="IPR016040">
    <property type="entry name" value="NAD(P)-bd_dom"/>
</dbReference>
<dbReference type="Gene3D" id="3.40.50.720">
    <property type="entry name" value="NAD(P)-binding Rossmann-like Domain"/>
    <property type="match status" value="1"/>
</dbReference>
<name>A0A7W7QAF1_9PSEU</name>
<gene>
    <name evidence="2" type="ORF">FHR82_006212</name>
</gene>
<dbReference type="RefSeq" id="WP_184813996.1">
    <property type="nucleotide sequence ID" value="NZ_JACHJQ010000006.1"/>
</dbReference>
<proteinExistence type="predicted"/>
<keyword evidence="3" id="KW-1185">Reference proteome</keyword>
<accession>A0A7W7QAF1</accession>
<dbReference type="EMBL" id="JACHJQ010000006">
    <property type="protein sequence ID" value="MBB4909954.1"/>
    <property type="molecule type" value="Genomic_DNA"/>
</dbReference>
<dbReference type="SUPFAM" id="SSF51735">
    <property type="entry name" value="NAD(P)-binding Rossmann-fold domains"/>
    <property type="match status" value="1"/>
</dbReference>